<dbReference type="EMBL" id="JAGTJQ010000001">
    <property type="protein sequence ID" value="KAH7040298.1"/>
    <property type="molecule type" value="Genomic_DNA"/>
</dbReference>
<accession>A0A9P8YHV8</accession>
<name>A0A9P8YHV8_9PEZI</name>
<proteinExistence type="predicted"/>
<dbReference type="GeneID" id="70181794"/>
<comment type="caution">
    <text evidence="1">The sequence shown here is derived from an EMBL/GenBank/DDBJ whole genome shotgun (WGS) entry which is preliminary data.</text>
</comment>
<gene>
    <name evidence="1" type="ORF">B0I36DRAFT_310408</name>
</gene>
<dbReference type="AlphaFoldDB" id="A0A9P8YHV8"/>
<sequence>MRYPGQSRLPGPANTNDDNLATCSRSMSKLVFGHGWDQSSITTHSLFTAPDPWRLPAHEIVLDSAHRFHAGAAREMSLLCRVTPLRDCPTGTNSPPMCFALRSPHAAPAGAGAGGLDRLLRVVHEMEGERAR</sequence>
<protein>
    <submittedName>
        <fullName evidence="1">Uncharacterized protein</fullName>
    </submittedName>
</protein>
<reference evidence="1" key="1">
    <citation type="journal article" date="2021" name="Nat. Commun.">
        <title>Genetic determinants of endophytism in the Arabidopsis root mycobiome.</title>
        <authorList>
            <person name="Mesny F."/>
            <person name="Miyauchi S."/>
            <person name="Thiergart T."/>
            <person name="Pickel B."/>
            <person name="Atanasova L."/>
            <person name="Karlsson M."/>
            <person name="Huettel B."/>
            <person name="Barry K.W."/>
            <person name="Haridas S."/>
            <person name="Chen C."/>
            <person name="Bauer D."/>
            <person name="Andreopoulos W."/>
            <person name="Pangilinan J."/>
            <person name="LaButti K."/>
            <person name="Riley R."/>
            <person name="Lipzen A."/>
            <person name="Clum A."/>
            <person name="Drula E."/>
            <person name="Henrissat B."/>
            <person name="Kohler A."/>
            <person name="Grigoriev I.V."/>
            <person name="Martin F.M."/>
            <person name="Hacquard S."/>
        </authorList>
    </citation>
    <scope>NUCLEOTIDE SEQUENCE</scope>
    <source>
        <strain evidence="1">MPI-CAGE-CH-0230</strain>
    </source>
</reference>
<dbReference type="Proteomes" id="UP000756346">
    <property type="component" value="Unassembled WGS sequence"/>
</dbReference>
<keyword evidence="2" id="KW-1185">Reference proteome</keyword>
<evidence type="ECO:0000313" key="2">
    <source>
        <dbReference type="Proteomes" id="UP000756346"/>
    </source>
</evidence>
<organism evidence="1 2">
    <name type="scientific">Microdochium trichocladiopsis</name>
    <dbReference type="NCBI Taxonomy" id="1682393"/>
    <lineage>
        <taxon>Eukaryota</taxon>
        <taxon>Fungi</taxon>
        <taxon>Dikarya</taxon>
        <taxon>Ascomycota</taxon>
        <taxon>Pezizomycotina</taxon>
        <taxon>Sordariomycetes</taxon>
        <taxon>Xylariomycetidae</taxon>
        <taxon>Xylariales</taxon>
        <taxon>Microdochiaceae</taxon>
        <taxon>Microdochium</taxon>
    </lineage>
</organism>
<evidence type="ECO:0000313" key="1">
    <source>
        <dbReference type="EMBL" id="KAH7040298.1"/>
    </source>
</evidence>
<dbReference type="RefSeq" id="XP_046018353.1">
    <property type="nucleotide sequence ID" value="XM_046152248.1"/>
</dbReference>